<dbReference type="EMBL" id="JYDT01000063">
    <property type="protein sequence ID" value="KRY86953.1"/>
    <property type="molecule type" value="Genomic_DNA"/>
</dbReference>
<feature type="compositionally biased region" description="Basic residues" evidence="2">
    <location>
        <begin position="314"/>
        <end position="324"/>
    </location>
</feature>
<feature type="compositionally biased region" description="Basic and acidic residues" evidence="2">
    <location>
        <begin position="258"/>
        <end position="277"/>
    </location>
</feature>
<feature type="compositionally biased region" description="Basic and acidic residues" evidence="2">
    <location>
        <begin position="180"/>
        <end position="191"/>
    </location>
</feature>
<feature type="compositionally biased region" description="Basic and acidic residues" evidence="2">
    <location>
        <begin position="549"/>
        <end position="565"/>
    </location>
</feature>
<feature type="compositionally biased region" description="Basic and acidic residues" evidence="2">
    <location>
        <begin position="217"/>
        <end position="250"/>
    </location>
</feature>
<sequence length="765" mass="90750">MADAGFFRGTNSEQDLRFSNKQKKLLKTLKFEDSLNTKVDMKRIDLDVMRLWITKRVSEILGIEDDVVVEFVLNQLEEEDLDPRNMQINLTGFLNAKKAREFMGELWDLLIDAQSSDCGIPQTLINAKAEYLRSLSVERLATLDDPPSPELKNDSPPACVEAEERPIRDCDSPGKVSPSKTREPRHKEREQRFRRRQIHSPRRSIVREQRTPAANESKADGRRRNEEPEKYRSSRRKMQENRRDGKDRNSRYVSSYKSNREKYDKPINEQRPVEKRLERSRRSRSRSKERNEKYVRGKRESAVCSERNNDSQNRHPRRGKHRSGRASEEKDSSTPDEERRSRRRLRDRCRGTFDFVYYYRHWSRRDRSIERMRDNRMRYRRDVDFAGRRREENRKRRSRSDSPHLRRDERDYKKHRHAKQECDDRRYRDKVHERNHKSHYKKKRSRSIGESDSSVDDNVNRNRMSRKSQRKHEWLKEREWSASPITDEASSKNDDDSPLDRRISSREISHDRVNTPDKQHAESESETTSRARKQTSRNITQTMEESDVSPEKILKNSIANDHETSAEEDNQNNKLYEFKRPDENKSNVNNDKVLSENFTSNERKALDKKMTPSLQRKLLLGHKYDETDVDKQLVKKKRSSSKSSLDNECPVEKKKAKSRHSHGKGESRGKSRKKNKEKECKKRDKRFSSVEESSGKHSKKDKKKKKKKSHKKKRKHRHHSESSSSSSSSSSLSSSCKKSSRRSRTARDSTSSDRNDNFKFKFIHL</sequence>
<dbReference type="Pfam" id="PF01480">
    <property type="entry name" value="PWI"/>
    <property type="match status" value="1"/>
</dbReference>
<feature type="compositionally biased region" description="Basic residues" evidence="2">
    <location>
        <begin position="433"/>
        <end position="446"/>
    </location>
</feature>
<dbReference type="Proteomes" id="UP000054995">
    <property type="component" value="Unassembled WGS sequence"/>
</dbReference>
<organism evidence="5 6">
    <name type="scientific">Trichinella pseudospiralis</name>
    <name type="common">Parasitic roundworm</name>
    <dbReference type="NCBI Taxonomy" id="6337"/>
    <lineage>
        <taxon>Eukaryota</taxon>
        <taxon>Metazoa</taxon>
        <taxon>Ecdysozoa</taxon>
        <taxon>Nematoda</taxon>
        <taxon>Enoplea</taxon>
        <taxon>Dorylaimia</taxon>
        <taxon>Trichinellida</taxon>
        <taxon>Trichinellidae</taxon>
        <taxon>Trichinella</taxon>
    </lineage>
</organism>
<evidence type="ECO:0000259" key="3">
    <source>
        <dbReference type="PROSITE" id="PS51025"/>
    </source>
</evidence>
<feature type="compositionally biased region" description="Basic and acidic residues" evidence="2">
    <location>
        <begin position="576"/>
        <end position="585"/>
    </location>
</feature>
<feature type="compositionally biased region" description="Basic residues" evidence="2">
    <location>
        <begin position="696"/>
        <end position="719"/>
    </location>
</feature>
<keyword evidence="1" id="KW-0507">mRNA processing</keyword>
<evidence type="ECO:0000313" key="4">
    <source>
        <dbReference type="EMBL" id="KRY83714.1"/>
    </source>
</evidence>
<feature type="compositionally biased region" description="Basic and acidic residues" evidence="2">
    <location>
        <begin position="745"/>
        <end position="759"/>
    </location>
</feature>
<dbReference type="InterPro" id="IPR052225">
    <property type="entry name" value="Ser/Arg_repetitive_matrix"/>
</dbReference>
<dbReference type="GO" id="GO:0003723">
    <property type="term" value="F:RNA binding"/>
    <property type="evidence" value="ECO:0007669"/>
    <property type="project" value="TreeGrafter"/>
</dbReference>
<feature type="compositionally biased region" description="Basic and acidic residues" evidence="2">
    <location>
        <begin position="162"/>
        <end position="172"/>
    </location>
</feature>
<dbReference type="InterPro" id="IPR002483">
    <property type="entry name" value="PWI_dom"/>
</dbReference>
<dbReference type="EMBL" id="JYDT01000133">
    <property type="protein sequence ID" value="KRY83714.1"/>
    <property type="molecule type" value="Genomic_DNA"/>
</dbReference>
<comment type="caution">
    <text evidence="5">The sequence shown here is derived from an EMBL/GenBank/DDBJ whole genome shotgun (WGS) entry which is preliminary data.</text>
</comment>
<feature type="region of interest" description="Disordered" evidence="2">
    <location>
        <begin position="142"/>
        <end position="344"/>
    </location>
</feature>
<dbReference type="GO" id="GO:0006397">
    <property type="term" value="P:mRNA processing"/>
    <property type="evidence" value="ECO:0007669"/>
    <property type="project" value="UniProtKB-KW"/>
</dbReference>
<feature type="compositionally biased region" description="Basic and acidic residues" evidence="2">
    <location>
        <begin position="471"/>
        <end position="480"/>
    </location>
</feature>
<dbReference type="SUPFAM" id="SSF101233">
    <property type="entry name" value="PWI domain"/>
    <property type="match status" value="1"/>
</dbReference>
<reference evidence="5 6" key="1">
    <citation type="submission" date="2015-01" db="EMBL/GenBank/DDBJ databases">
        <title>Evolution of Trichinella species and genotypes.</title>
        <authorList>
            <person name="Korhonen P.K."/>
            <person name="Edoardo P."/>
            <person name="Giuseppe L.R."/>
            <person name="Gasser R.B."/>
        </authorList>
    </citation>
    <scope>NUCLEOTIDE SEQUENCE [LARGE SCALE GENOMIC DNA]</scope>
    <source>
        <strain evidence="5">ISS470</strain>
    </source>
</reference>
<evidence type="ECO:0000256" key="1">
    <source>
        <dbReference type="ARBA" id="ARBA00022664"/>
    </source>
</evidence>
<feature type="compositionally biased region" description="Basic residues" evidence="2">
    <location>
        <begin position="192"/>
        <end position="204"/>
    </location>
</feature>
<feature type="compositionally biased region" description="Basic and acidic residues" evidence="2">
    <location>
        <begin position="325"/>
        <end position="340"/>
    </location>
</feature>
<evidence type="ECO:0000256" key="2">
    <source>
        <dbReference type="SAM" id="MobiDB-lite"/>
    </source>
</evidence>
<dbReference type="PANTHER" id="PTHR23148:SF0">
    <property type="entry name" value="SERINE_ARGININE REPETITIVE MATRIX PROTEIN 1"/>
    <property type="match status" value="1"/>
</dbReference>
<feature type="domain" description="PWI" evidence="3">
    <location>
        <begin position="28"/>
        <end position="127"/>
    </location>
</feature>
<feature type="compositionally biased region" description="Basic and acidic residues" evidence="2">
    <location>
        <begin position="389"/>
        <end position="412"/>
    </location>
</feature>
<dbReference type="GO" id="GO:0005681">
    <property type="term" value="C:spliceosomal complex"/>
    <property type="evidence" value="ECO:0007669"/>
    <property type="project" value="TreeGrafter"/>
</dbReference>
<protein>
    <submittedName>
        <fullName evidence="5">Serine/arginine repetitive matrix protein 1</fullName>
    </submittedName>
</protein>
<feature type="region of interest" description="Disordered" evidence="2">
    <location>
        <begin position="389"/>
        <end position="765"/>
    </location>
</feature>
<feature type="compositionally biased region" description="Low complexity" evidence="2">
    <location>
        <begin position="722"/>
        <end position="737"/>
    </location>
</feature>
<feature type="compositionally biased region" description="Polar residues" evidence="2">
    <location>
        <begin position="586"/>
        <end position="600"/>
    </location>
</feature>
<proteinExistence type="predicted"/>
<name>A0A0V1FLM7_TRIPS</name>
<dbReference type="OrthoDB" id="163257at2759"/>
<dbReference type="InterPro" id="IPR036483">
    <property type="entry name" value="PWI_dom_sf"/>
</dbReference>
<gene>
    <name evidence="5" type="primary">SRRM1</name>
    <name evidence="4" type="ORF">T4D_16767</name>
    <name evidence="5" type="ORF">T4D_6594</name>
</gene>
<feature type="compositionally biased region" description="Basic and acidic residues" evidence="2">
    <location>
        <begin position="419"/>
        <end position="432"/>
    </location>
</feature>
<feature type="compositionally biased region" description="Basic and acidic residues" evidence="2">
    <location>
        <begin position="286"/>
        <end position="313"/>
    </location>
</feature>
<feature type="compositionally biased region" description="Basic and acidic residues" evidence="2">
    <location>
        <begin position="601"/>
        <end position="610"/>
    </location>
</feature>
<feature type="compositionally biased region" description="Basic and acidic residues" evidence="2">
    <location>
        <begin position="622"/>
        <end position="633"/>
    </location>
</feature>
<dbReference type="GO" id="GO:0048024">
    <property type="term" value="P:regulation of mRNA splicing, via spliceosome"/>
    <property type="evidence" value="ECO:0007669"/>
    <property type="project" value="TreeGrafter"/>
</dbReference>
<evidence type="ECO:0000313" key="5">
    <source>
        <dbReference type="EMBL" id="KRY86953.1"/>
    </source>
</evidence>
<dbReference type="Gene3D" id="1.20.1390.10">
    <property type="entry name" value="PWI domain"/>
    <property type="match status" value="1"/>
</dbReference>
<dbReference type="PROSITE" id="PS51025">
    <property type="entry name" value="PWI"/>
    <property type="match status" value="1"/>
</dbReference>
<dbReference type="AlphaFoldDB" id="A0A0V1FLM7"/>
<feature type="compositionally biased region" description="Basic and acidic residues" evidence="2">
    <location>
        <begin position="676"/>
        <end position="695"/>
    </location>
</feature>
<dbReference type="PANTHER" id="PTHR23148">
    <property type="entry name" value="SERINE/ARGININE REGULATED NUCLEAR MATRIX PROTEIN"/>
    <property type="match status" value="1"/>
</dbReference>
<evidence type="ECO:0000313" key="6">
    <source>
        <dbReference type="Proteomes" id="UP000054995"/>
    </source>
</evidence>
<keyword evidence="6" id="KW-1185">Reference proteome</keyword>
<accession>A0A0V1FLM7</accession>
<dbReference type="SMART" id="SM00311">
    <property type="entry name" value="PWI"/>
    <property type="match status" value="1"/>
</dbReference>
<feature type="compositionally biased region" description="Basic and acidic residues" evidence="2">
    <location>
        <begin position="489"/>
        <end position="529"/>
    </location>
</feature>